<name>A0A2C9UMN3_MANES</name>
<accession>A0A2C9UMN3</accession>
<organism evidence="1">
    <name type="scientific">Manihot esculenta</name>
    <name type="common">Cassava</name>
    <name type="synonym">Jatropha manihot</name>
    <dbReference type="NCBI Taxonomy" id="3983"/>
    <lineage>
        <taxon>Eukaryota</taxon>
        <taxon>Viridiplantae</taxon>
        <taxon>Streptophyta</taxon>
        <taxon>Embryophyta</taxon>
        <taxon>Tracheophyta</taxon>
        <taxon>Spermatophyta</taxon>
        <taxon>Magnoliopsida</taxon>
        <taxon>eudicotyledons</taxon>
        <taxon>Gunneridae</taxon>
        <taxon>Pentapetalae</taxon>
        <taxon>rosids</taxon>
        <taxon>fabids</taxon>
        <taxon>Malpighiales</taxon>
        <taxon>Euphorbiaceae</taxon>
        <taxon>Crotonoideae</taxon>
        <taxon>Manihoteae</taxon>
        <taxon>Manihot</taxon>
    </lineage>
</organism>
<dbReference type="EMBL" id="CM004400">
    <property type="protein sequence ID" value="OAY32184.1"/>
    <property type="molecule type" value="Genomic_DNA"/>
</dbReference>
<evidence type="ECO:0000313" key="1">
    <source>
        <dbReference type="EMBL" id="OAY32184.1"/>
    </source>
</evidence>
<gene>
    <name evidence="1" type="ORF">MANES_14G173100</name>
</gene>
<sequence>MKPERDIRGSLTNEVLMGKNSLEPEEIHIDRKKKGNGLNHKRTKHWALGKSCKQNQKL</sequence>
<dbReference type="AlphaFoldDB" id="A0A2C9UMN3"/>
<proteinExistence type="predicted"/>
<reference evidence="1" key="1">
    <citation type="submission" date="2016-02" db="EMBL/GenBank/DDBJ databases">
        <title>WGS assembly of Manihot esculenta.</title>
        <authorList>
            <person name="Bredeson J.V."/>
            <person name="Prochnik S.E."/>
            <person name="Lyons J.B."/>
            <person name="Schmutz J."/>
            <person name="Grimwood J."/>
            <person name="Vrebalov J."/>
            <person name="Bart R.S."/>
            <person name="Amuge T."/>
            <person name="Ferguson M.E."/>
            <person name="Green R."/>
            <person name="Putnam N."/>
            <person name="Stites J."/>
            <person name="Rounsley S."/>
            <person name="Rokhsar D.S."/>
        </authorList>
    </citation>
    <scope>NUCLEOTIDE SEQUENCE [LARGE SCALE GENOMIC DNA]</scope>
    <source>
        <tissue evidence="1">Leaf</tissue>
    </source>
</reference>
<protein>
    <submittedName>
        <fullName evidence="1">Uncharacterized protein</fullName>
    </submittedName>
</protein>